<comment type="similarity">
    <text evidence="1">Belongs to the short-chain dehydrogenases/reductases (SDR) family.</text>
</comment>
<dbReference type="InterPro" id="IPR020904">
    <property type="entry name" value="Sc_DH/Rdtase_CS"/>
</dbReference>
<comment type="caution">
    <text evidence="5">The sequence shown here is derived from an EMBL/GenBank/DDBJ whole genome shotgun (WGS) entry which is preliminary data.</text>
</comment>
<dbReference type="Gene3D" id="3.40.50.1820">
    <property type="entry name" value="alpha/beta hydrolase"/>
    <property type="match status" value="1"/>
</dbReference>
<dbReference type="InterPro" id="IPR002347">
    <property type="entry name" value="SDR_fam"/>
</dbReference>
<name>A0A9P5CFV8_9HYPO</name>
<dbReference type="EMBL" id="QLNT01000002">
    <property type="protein sequence ID" value="KAF3076576.1"/>
    <property type="molecule type" value="Genomic_DNA"/>
</dbReference>
<dbReference type="Gene3D" id="3.40.50.720">
    <property type="entry name" value="NAD(P)-binding Rossmann-like Domain"/>
    <property type="match status" value="1"/>
</dbReference>
<evidence type="ECO:0000313" key="6">
    <source>
        <dbReference type="Proteomes" id="UP000801864"/>
    </source>
</evidence>
<evidence type="ECO:0000313" key="5">
    <source>
        <dbReference type="EMBL" id="KAF3076576.1"/>
    </source>
</evidence>
<dbReference type="PANTHER" id="PTHR44229">
    <property type="entry name" value="15-HYDROXYPROSTAGLANDIN DEHYDROGENASE [NAD(+)]"/>
    <property type="match status" value="1"/>
</dbReference>
<dbReference type="GO" id="GO:0016787">
    <property type="term" value="F:hydrolase activity"/>
    <property type="evidence" value="ECO:0007669"/>
    <property type="project" value="InterPro"/>
</dbReference>
<dbReference type="GO" id="GO:0005737">
    <property type="term" value="C:cytoplasm"/>
    <property type="evidence" value="ECO:0007669"/>
    <property type="project" value="TreeGrafter"/>
</dbReference>
<dbReference type="GO" id="GO:0016616">
    <property type="term" value="F:oxidoreductase activity, acting on the CH-OH group of donors, NAD or NADP as acceptor"/>
    <property type="evidence" value="ECO:0007669"/>
    <property type="project" value="TreeGrafter"/>
</dbReference>
<dbReference type="Proteomes" id="UP000801864">
    <property type="component" value="Unassembled WGS sequence"/>
</dbReference>
<keyword evidence="6" id="KW-1185">Reference proteome</keyword>
<proteinExistence type="inferred from homology"/>
<dbReference type="InterPro" id="IPR029058">
    <property type="entry name" value="AB_hydrolase_fold"/>
</dbReference>
<evidence type="ECO:0000256" key="2">
    <source>
        <dbReference type="ARBA" id="ARBA00022857"/>
    </source>
</evidence>
<reference evidence="5 6" key="1">
    <citation type="submission" date="2018-06" db="EMBL/GenBank/DDBJ databases">
        <title>Genome analysis of cellulolytic fungus Trichoderma lentiforme CFAM-422.</title>
        <authorList>
            <person name="Steindorff A.S."/>
            <person name="Formighieri E.F."/>
            <person name="Midorikawa G.E.O."/>
            <person name="Tamietti M.S."/>
            <person name="Ramos E.Z."/>
            <person name="Silva A.S."/>
            <person name="Bon E.P.S."/>
            <person name="Mendes T.D."/>
            <person name="Damaso M.C.T."/>
            <person name="Favaro L.C.L."/>
        </authorList>
    </citation>
    <scope>NUCLEOTIDE SEQUENCE [LARGE SCALE GENOMIC DNA]</scope>
    <source>
        <strain evidence="5 6">CFAM-422</strain>
    </source>
</reference>
<dbReference type="Pfam" id="PF00106">
    <property type="entry name" value="adh_short"/>
    <property type="match status" value="2"/>
</dbReference>
<dbReference type="SUPFAM" id="SSF51735">
    <property type="entry name" value="NAD(P)-binding Rossmann-fold domains"/>
    <property type="match status" value="1"/>
</dbReference>
<dbReference type="AlphaFoldDB" id="A0A9P5CFV8"/>
<dbReference type="InterPro" id="IPR013094">
    <property type="entry name" value="AB_hydrolase_3"/>
</dbReference>
<dbReference type="PRINTS" id="PR00081">
    <property type="entry name" value="GDHRDH"/>
</dbReference>
<keyword evidence="2" id="KW-0521">NADP</keyword>
<sequence length="541" mass="58061">MQKGLALLPSFVLPSSRFHLQFAANCAKTLEREGREAAVLVVSTDLAPGSQYPHQLSQGATALNYLLEKTGRSPSDKITLVGDSAAGNLALALLSHIKHPVPSVPLLELREDLQGVILASPITEFDAATQSAIENSKKDWIDQSAIKTWGDNYAGHGVRDIYINPGLASEEWWKDIRVKKAIVLYGEYELARDSIETWVTKFKPLILQLTTMSFDPANLDPIADKSVLITGGSSGLGLATARAFVASGAYVTIADIQPPPENAFGDGQHRVNFSLCDVIDSASQTEAFKAAIKFAPSHVLDVVALFAAVDDSPNLVDLVKASDSQAINVPHQLIADKKTASVTEGSSNGNGPNLDSLSIKCLDVNLKGIYYSTYLALHYLQQPELAPSSQTSGSGNRSTKSLILLSSLGGYLDDSHDSIYSATKYGIRGLFRSIRLRSYNELHVRCNLIAPWVIRTPLTVPLQEFMDKSGMPEGKGLTFATVDAVVDAVGRCAVDENVVGRSIAVMPEGNFDLGDDEGGLWAGAALKKIVQARKDAGDVIV</sequence>
<dbReference type="InterPro" id="IPR036291">
    <property type="entry name" value="NAD(P)-bd_dom_sf"/>
</dbReference>
<dbReference type="PANTHER" id="PTHR44229:SF4">
    <property type="entry name" value="15-HYDROXYPROSTAGLANDIN DEHYDROGENASE [NAD(+)]"/>
    <property type="match status" value="1"/>
</dbReference>
<dbReference type="SUPFAM" id="SSF53474">
    <property type="entry name" value="alpha/beta-Hydrolases"/>
    <property type="match status" value="1"/>
</dbReference>
<evidence type="ECO:0000256" key="1">
    <source>
        <dbReference type="ARBA" id="ARBA00006484"/>
    </source>
</evidence>
<protein>
    <submittedName>
        <fullName evidence="5">5'-hydroxyaverantin dehydrogenase</fullName>
    </submittedName>
</protein>
<dbReference type="Pfam" id="PF07859">
    <property type="entry name" value="Abhydrolase_3"/>
    <property type="match status" value="1"/>
</dbReference>
<gene>
    <name evidence="5" type="ORF">CFAM422_001733</name>
</gene>
<accession>A0A9P5CFV8</accession>
<dbReference type="PROSITE" id="PS00061">
    <property type="entry name" value="ADH_SHORT"/>
    <property type="match status" value="1"/>
</dbReference>
<evidence type="ECO:0000256" key="3">
    <source>
        <dbReference type="ARBA" id="ARBA00023002"/>
    </source>
</evidence>
<feature type="domain" description="Alpha/beta hydrolase fold-3" evidence="4">
    <location>
        <begin position="12"/>
        <end position="201"/>
    </location>
</feature>
<evidence type="ECO:0000259" key="4">
    <source>
        <dbReference type="Pfam" id="PF07859"/>
    </source>
</evidence>
<keyword evidence="3" id="KW-0560">Oxidoreductase</keyword>
<organism evidence="5 6">
    <name type="scientific">Trichoderma lentiforme</name>
    <dbReference type="NCBI Taxonomy" id="1567552"/>
    <lineage>
        <taxon>Eukaryota</taxon>
        <taxon>Fungi</taxon>
        <taxon>Dikarya</taxon>
        <taxon>Ascomycota</taxon>
        <taxon>Pezizomycotina</taxon>
        <taxon>Sordariomycetes</taxon>
        <taxon>Hypocreomycetidae</taxon>
        <taxon>Hypocreales</taxon>
        <taxon>Hypocreaceae</taxon>
        <taxon>Trichoderma</taxon>
    </lineage>
</organism>